<dbReference type="SUPFAM" id="SSF51735">
    <property type="entry name" value="NAD(P)-binding Rossmann-fold domains"/>
    <property type="match status" value="1"/>
</dbReference>
<dbReference type="PANTHER" id="PTHR48476:SF1">
    <property type="entry name" value="SHORT-CHAIN DEHYDROGENASE TIC 32, CHLOROPLASTIC-LIKE"/>
    <property type="match status" value="1"/>
</dbReference>
<dbReference type="Gene3D" id="3.40.50.720">
    <property type="entry name" value="NAD(P)-binding Rossmann-like Domain"/>
    <property type="match status" value="1"/>
</dbReference>
<dbReference type="InterPro" id="IPR055280">
    <property type="entry name" value="TIC32"/>
</dbReference>
<comment type="caution">
    <text evidence="1">The sequence shown here is derived from an EMBL/GenBank/DDBJ whole genome shotgun (WGS) entry which is preliminary data.</text>
</comment>
<gene>
    <name evidence="1" type="ORF">RND71_003093</name>
</gene>
<proteinExistence type="predicted"/>
<organism evidence="1 2">
    <name type="scientific">Anisodus tanguticus</name>
    <dbReference type="NCBI Taxonomy" id="243964"/>
    <lineage>
        <taxon>Eukaryota</taxon>
        <taxon>Viridiplantae</taxon>
        <taxon>Streptophyta</taxon>
        <taxon>Embryophyta</taxon>
        <taxon>Tracheophyta</taxon>
        <taxon>Spermatophyta</taxon>
        <taxon>Magnoliopsida</taxon>
        <taxon>eudicotyledons</taxon>
        <taxon>Gunneridae</taxon>
        <taxon>Pentapetalae</taxon>
        <taxon>asterids</taxon>
        <taxon>lamiids</taxon>
        <taxon>Solanales</taxon>
        <taxon>Solanaceae</taxon>
        <taxon>Solanoideae</taxon>
        <taxon>Hyoscyameae</taxon>
        <taxon>Anisodus</taxon>
    </lineage>
</organism>
<dbReference type="InterPro" id="IPR036291">
    <property type="entry name" value="NAD(P)-bd_dom_sf"/>
</dbReference>
<evidence type="ECO:0000313" key="1">
    <source>
        <dbReference type="EMBL" id="KAK4376797.1"/>
    </source>
</evidence>
<dbReference type="EMBL" id="JAVYJV010000002">
    <property type="protein sequence ID" value="KAK4376797.1"/>
    <property type="molecule type" value="Genomic_DNA"/>
</dbReference>
<name>A0AAE1SV99_9SOLA</name>
<protein>
    <submittedName>
        <fullName evidence="1">Uncharacterized protein</fullName>
    </submittedName>
</protein>
<reference evidence="1" key="1">
    <citation type="submission" date="2023-12" db="EMBL/GenBank/DDBJ databases">
        <title>Genome assembly of Anisodus tanguticus.</title>
        <authorList>
            <person name="Wang Y.-J."/>
        </authorList>
    </citation>
    <scope>NUCLEOTIDE SEQUENCE</scope>
    <source>
        <strain evidence="1">KB-2021</strain>
        <tissue evidence="1">Leaf</tissue>
    </source>
</reference>
<dbReference type="Proteomes" id="UP001291623">
    <property type="component" value="Unassembled WGS sequence"/>
</dbReference>
<sequence>MRTGRREELGSRPRTWPDVKGRNTGRFRVIHSPFGSYIRLLLCRLSRLRLSGDGMEMQFATNHIGHFYWTNLLLDKMNETAKATGTQGMIVNLSSLAHLFTYKEGIQFDKINDEQLSRQKSIWSIQISQHITCQRAFSPIAGKGSKYNCQLSASWFNNDKSHETFCPYDEYHKGFL</sequence>
<evidence type="ECO:0000313" key="2">
    <source>
        <dbReference type="Proteomes" id="UP001291623"/>
    </source>
</evidence>
<accession>A0AAE1SV99</accession>
<dbReference type="AlphaFoldDB" id="A0AAE1SV99"/>
<dbReference type="PANTHER" id="PTHR48476">
    <property type="entry name" value="SHORT-CHAIN DEHYDROGENASE TIC 32, CHLOROPLASTIC-LIKE"/>
    <property type="match status" value="1"/>
</dbReference>
<keyword evidence="2" id="KW-1185">Reference proteome</keyword>